<dbReference type="NCBIfam" id="TIGR04183">
    <property type="entry name" value="Por_Secre_tail"/>
    <property type="match status" value="1"/>
</dbReference>
<dbReference type="InterPro" id="IPR041224">
    <property type="entry name" value="BPA_C"/>
</dbReference>
<evidence type="ECO:0000259" key="1">
    <source>
        <dbReference type="Pfam" id="PF18040"/>
    </source>
</evidence>
<reference evidence="4" key="1">
    <citation type="submission" date="2023-06" db="EMBL/GenBank/DDBJ databases">
        <title>Genomic of Agaribacillus aureum.</title>
        <authorList>
            <person name="Wang G."/>
        </authorList>
    </citation>
    <scope>NUCLEOTIDE SEQUENCE</scope>
    <source>
        <strain evidence="4">BMA12</strain>
    </source>
</reference>
<evidence type="ECO:0000259" key="2">
    <source>
        <dbReference type="Pfam" id="PF18206"/>
    </source>
</evidence>
<evidence type="ECO:0000313" key="5">
    <source>
        <dbReference type="Proteomes" id="UP001172083"/>
    </source>
</evidence>
<dbReference type="Proteomes" id="UP001172083">
    <property type="component" value="Unassembled WGS sequence"/>
</dbReference>
<dbReference type="Gene3D" id="3.20.20.80">
    <property type="entry name" value="Glycosidases"/>
    <property type="match status" value="1"/>
</dbReference>
<sequence>MYLYPVFKFQWPGILTTICLVLLPFFSQGQQQITVNVSPGISASINGELELKREKYFNLAASSGEIAGKLNDQSRFDAYFKDMEMTVGRQLGMVFSEKNWGNNSLREDPGRPGYMDVDYFISKKNPNDNGLDELKAIFGDRQGIANHDRHNGYPDFMDQYTIDGSNGESYPTNNDAAAEMVAYLLKHRYTDFRRPSYFELVNEPHWKFWGDPRFVEFHTKAKEKVDALNIPTEIGGPCFSVAYFYRKEYESTSSIIRFMDDTNFSLDFYSFHAYDYMRWDDTANDFVGTVTSGLPLEGVFDALAGYTFNKYGKEFTYVASEHGGYITDADNRTMALNQLADKYFPGSGFAHEMEKRSIDNFIMVNSTIANTLVFMNHPHIVKKSVPFILLESAGWDPYYYSSLLVKENFDKNSPNYAESKLIDFYKYFAGVKGRRIESFTADTDIQHMSFVDGKKLIMLFHNQSNEPGELDIDIEDIENTMQEIKVRKLSRGIDFRPVLTEETATDLDDIIIEGQGSVVVFVSYENDIEEDDKVDEVTHYSLETSAQFNGSKTFTVDIPEHKKAKYGILRVGVSRDVNNAREMEIKLNGTSLNVPLEDCADRITQTDQVYATTKIVKVDGNLLREKNTIEVSFPDGKSGGVGAVVVRAALMDREREGVVAGADSFQDRSFEVYPVPGKGLLNVKSHTGGKLQIIDFTGKTVWDQYVKAGVIKIDINNLSRGNYVVRIVNKNTVKTRKIFLN</sequence>
<proteinExistence type="predicted"/>
<dbReference type="InterPro" id="IPR040527">
    <property type="entry name" value="Beta-sand_Porphyrn"/>
</dbReference>
<dbReference type="Pfam" id="PF18206">
    <property type="entry name" value="Porphyrn_cat_1"/>
    <property type="match status" value="1"/>
</dbReference>
<name>A0ABT8L5U0_9BACT</name>
<keyword evidence="5" id="KW-1185">Reference proteome</keyword>
<feature type="domain" description="Porphyranase beta-sandwich" evidence="2">
    <location>
        <begin position="444"/>
        <end position="542"/>
    </location>
</feature>
<dbReference type="SUPFAM" id="SSF51445">
    <property type="entry name" value="(Trans)glycosidases"/>
    <property type="match status" value="1"/>
</dbReference>
<evidence type="ECO:0000259" key="3">
    <source>
        <dbReference type="Pfam" id="PF18962"/>
    </source>
</evidence>
<feature type="domain" description="Beta-porphyranase A C-terminal" evidence="1">
    <location>
        <begin position="561"/>
        <end position="641"/>
    </location>
</feature>
<dbReference type="Gene3D" id="2.60.120.1200">
    <property type="match status" value="1"/>
</dbReference>
<dbReference type="Pfam" id="PF18040">
    <property type="entry name" value="BPA_C"/>
    <property type="match status" value="1"/>
</dbReference>
<comment type="caution">
    <text evidence="4">The sequence shown here is derived from an EMBL/GenBank/DDBJ whole genome shotgun (WGS) entry which is preliminary data.</text>
</comment>
<feature type="domain" description="Secretion system C-terminal sorting" evidence="3">
    <location>
        <begin position="672"/>
        <end position="738"/>
    </location>
</feature>
<organism evidence="4 5">
    <name type="scientific">Agaribacillus aureus</name>
    <dbReference type="NCBI Taxonomy" id="3051825"/>
    <lineage>
        <taxon>Bacteria</taxon>
        <taxon>Pseudomonadati</taxon>
        <taxon>Bacteroidota</taxon>
        <taxon>Cytophagia</taxon>
        <taxon>Cytophagales</taxon>
        <taxon>Splendidivirgaceae</taxon>
        <taxon>Agaribacillus</taxon>
    </lineage>
</organism>
<evidence type="ECO:0000313" key="4">
    <source>
        <dbReference type="EMBL" id="MDN5213112.1"/>
    </source>
</evidence>
<dbReference type="InterPro" id="IPR017853">
    <property type="entry name" value="GH"/>
</dbReference>
<protein>
    <submittedName>
        <fullName evidence="4">T9SS type A sorting domain-containing protein</fullName>
    </submittedName>
</protein>
<accession>A0ABT8L5U0</accession>
<dbReference type="RefSeq" id="WP_346758452.1">
    <property type="nucleotide sequence ID" value="NZ_JAUJEB010000002.1"/>
</dbReference>
<dbReference type="InterPro" id="IPR026444">
    <property type="entry name" value="Secre_tail"/>
</dbReference>
<dbReference type="Pfam" id="PF18962">
    <property type="entry name" value="Por_Secre_tail"/>
    <property type="match status" value="1"/>
</dbReference>
<dbReference type="EMBL" id="JAUJEB010000002">
    <property type="protein sequence ID" value="MDN5213112.1"/>
    <property type="molecule type" value="Genomic_DNA"/>
</dbReference>
<gene>
    <name evidence="4" type="ORF">QQ020_13680</name>
</gene>